<dbReference type="Proteomes" id="UP001244207">
    <property type="component" value="Unassembled WGS sequence"/>
</dbReference>
<keyword evidence="1" id="KW-0732">Signal</keyword>
<evidence type="ECO:0000256" key="1">
    <source>
        <dbReference type="SAM" id="SignalP"/>
    </source>
</evidence>
<keyword evidence="3" id="KW-1185">Reference proteome</keyword>
<evidence type="ECO:0000313" key="2">
    <source>
        <dbReference type="EMBL" id="KAK1731563.1"/>
    </source>
</evidence>
<dbReference type="AlphaFoldDB" id="A0AAD8XQ68"/>
<dbReference type="EMBL" id="JAHMHS010000002">
    <property type="protein sequence ID" value="KAK1731563.1"/>
    <property type="molecule type" value="Genomic_DNA"/>
</dbReference>
<sequence length="195" mass="21293">MGGWLLHCLLQPRLALSKALITKFDIVWSLNALRDRKFGMFDSCESSFPFAQRVNRPPGTWVPPKDAAPGPAAGRQDHIGIRESSIPQSRSRVFSAPGSIVTCVGMQPQEHKDRKLCYWRTPQASVVGALNLLILSVDSAIMRPDNPPGTGRRATPVRISFQMAVLHTSFGTHELVLDDAESPEEGPHGKGSCLA</sequence>
<reference evidence="2" key="1">
    <citation type="submission" date="2021-12" db="EMBL/GenBank/DDBJ databases">
        <title>Comparative genomics, transcriptomics and evolutionary studies reveal genomic signatures of adaptation to plant cell wall in hemibiotrophic fungi.</title>
        <authorList>
            <consortium name="DOE Joint Genome Institute"/>
            <person name="Baroncelli R."/>
            <person name="Diaz J.F."/>
            <person name="Benocci T."/>
            <person name="Peng M."/>
            <person name="Battaglia E."/>
            <person name="Haridas S."/>
            <person name="Andreopoulos W."/>
            <person name="Labutti K."/>
            <person name="Pangilinan J."/>
            <person name="Floch G.L."/>
            <person name="Makela M.R."/>
            <person name="Henrissat B."/>
            <person name="Grigoriev I.V."/>
            <person name="Crouch J.A."/>
            <person name="De Vries R.P."/>
            <person name="Sukno S.A."/>
            <person name="Thon M.R."/>
        </authorList>
    </citation>
    <scope>NUCLEOTIDE SEQUENCE</scope>
    <source>
        <strain evidence="2">CBS 112980</strain>
    </source>
</reference>
<protein>
    <submittedName>
        <fullName evidence="2">Uncharacterized protein</fullName>
    </submittedName>
</protein>
<evidence type="ECO:0000313" key="3">
    <source>
        <dbReference type="Proteomes" id="UP001244207"/>
    </source>
</evidence>
<accession>A0AAD8XQ68</accession>
<dbReference type="RefSeq" id="XP_060371618.1">
    <property type="nucleotide sequence ID" value="XM_060509912.1"/>
</dbReference>
<comment type="caution">
    <text evidence="2">The sequence shown here is derived from an EMBL/GenBank/DDBJ whole genome shotgun (WGS) entry which is preliminary data.</text>
</comment>
<name>A0AAD8XQ68_GLOAC</name>
<feature type="signal peptide" evidence="1">
    <location>
        <begin position="1"/>
        <end position="17"/>
    </location>
</feature>
<dbReference type="GeneID" id="85393811"/>
<organism evidence="2 3">
    <name type="scientific">Glomerella acutata</name>
    <name type="common">Colletotrichum acutatum</name>
    <dbReference type="NCBI Taxonomy" id="27357"/>
    <lineage>
        <taxon>Eukaryota</taxon>
        <taxon>Fungi</taxon>
        <taxon>Dikarya</taxon>
        <taxon>Ascomycota</taxon>
        <taxon>Pezizomycotina</taxon>
        <taxon>Sordariomycetes</taxon>
        <taxon>Hypocreomycetidae</taxon>
        <taxon>Glomerellales</taxon>
        <taxon>Glomerellaceae</taxon>
        <taxon>Colletotrichum</taxon>
        <taxon>Colletotrichum acutatum species complex</taxon>
    </lineage>
</organism>
<proteinExistence type="predicted"/>
<feature type="chain" id="PRO_5042281356" evidence="1">
    <location>
        <begin position="18"/>
        <end position="195"/>
    </location>
</feature>
<gene>
    <name evidence="2" type="ORF">BDZ83DRAFT_646065</name>
</gene>